<accession>A0A083UGY5</accession>
<reference evidence="2 3" key="1">
    <citation type="submission" date="2015-10" db="EMBL/GenBank/DDBJ databases">
        <title>Pseudomonas putida clinical strains.</title>
        <authorList>
            <person name="Molina L."/>
            <person name="Udaondo Z."/>
        </authorList>
    </citation>
    <scope>NUCLEOTIDE SEQUENCE [LARGE SCALE GENOMIC DNA]</scope>
    <source>
        <strain evidence="2 3">HB13667</strain>
    </source>
</reference>
<dbReference type="AlphaFoldDB" id="A0A083UGY5"/>
<dbReference type="Proteomes" id="UP000218731">
    <property type="component" value="Chromosome 1"/>
</dbReference>
<protein>
    <submittedName>
        <fullName evidence="2">Uncharacterized protein</fullName>
    </submittedName>
</protein>
<organism evidence="2 3">
    <name type="scientific">Pseudomonas putida</name>
    <name type="common">Arthrobacter siderocapsulatus</name>
    <dbReference type="NCBI Taxonomy" id="303"/>
    <lineage>
        <taxon>Bacteria</taxon>
        <taxon>Pseudomonadati</taxon>
        <taxon>Pseudomonadota</taxon>
        <taxon>Gammaproteobacteria</taxon>
        <taxon>Pseudomonadales</taxon>
        <taxon>Pseudomonadaceae</taxon>
        <taxon>Pseudomonas</taxon>
    </lineage>
</organism>
<dbReference type="OrthoDB" id="6970012at2"/>
<name>A0A083UGY5_PSEPU</name>
<dbReference type="Proteomes" id="UP000050437">
    <property type="component" value="Unassembled WGS sequence"/>
</dbReference>
<proteinExistence type="predicted"/>
<reference evidence="1 4" key="2">
    <citation type="submission" date="2015-11" db="EMBL/GenBank/DDBJ databases">
        <title>Complete genome sequencing of a biphenyl-degrading bacterium, Pseudomonas putida KF715 (=NBRC110667).</title>
        <authorList>
            <person name="Suenaga H."/>
            <person name="Fujihara N."/>
            <person name="Watanabe T."/>
            <person name="Hirose J."/>
            <person name="Kimura N."/>
            <person name="Yamazoe A."/>
            <person name="Hosoyama A."/>
            <person name="Shimodaira J."/>
            <person name="Furukawa K."/>
        </authorList>
    </citation>
    <scope>NUCLEOTIDE SEQUENCE [LARGE SCALE GENOMIC DNA]</scope>
    <source>
        <strain evidence="1 4">KF715</strain>
    </source>
</reference>
<evidence type="ECO:0000313" key="3">
    <source>
        <dbReference type="Proteomes" id="UP000050437"/>
    </source>
</evidence>
<sequence>MSTRCLICDSPAVVSADAVKAVVLLISTLHGFLRAARQLQPADASSGDTTSMENVFTLLANGVKASEQKWTENQTFLKDVQHFQFRQYGCLCLRCGALFDENAEA</sequence>
<evidence type="ECO:0000313" key="4">
    <source>
        <dbReference type="Proteomes" id="UP000218731"/>
    </source>
</evidence>
<dbReference type="PATRIC" id="fig|303.168.peg.4884"/>
<evidence type="ECO:0000313" key="1">
    <source>
        <dbReference type="EMBL" id="BAW21433.1"/>
    </source>
</evidence>
<dbReference type="EMBL" id="AP015029">
    <property type="protein sequence ID" value="BAW21433.1"/>
    <property type="molecule type" value="Genomic_DNA"/>
</dbReference>
<dbReference type="EMBL" id="LKKS01000098">
    <property type="protein sequence ID" value="KPM63235.1"/>
    <property type="molecule type" value="Genomic_DNA"/>
</dbReference>
<evidence type="ECO:0000313" key="2">
    <source>
        <dbReference type="EMBL" id="KPM63235.1"/>
    </source>
</evidence>
<gene>
    <name evidence="2" type="ORF">HB13667_15345</name>
    <name evidence="1" type="ORF">KF715C_ch8600</name>
</gene>
<dbReference type="RefSeq" id="WP_033044431.1">
    <property type="nucleotide sequence ID" value="NZ_AP015029.1"/>
</dbReference>